<reference evidence="1" key="1">
    <citation type="submission" date="2020-11" db="EMBL/GenBank/DDBJ databases">
        <authorList>
            <consortium name="DOE Joint Genome Institute"/>
            <person name="Ahrendt S."/>
            <person name="Riley R."/>
            <person name="Andreopoulos W."/>
            <person name="LaButti K."/>
            <person name="Pangilinan J."/>
            <person name="Ruiz-duenas F.J."/>
            <person name="Barrasa J.M."/>
            <person name="Sanchez-Garcia M."/>
            <person name="Camarero S."/>
            <person name="Miyauchi S."/>
            <person name="Serrano A."/>
            <person name="Linde D."/>
            <person name="Babiker R."/>
            <person name="Drula E."/>
            <person name="Ayuso-Fernandez I."/>
            <person name="Pacheco R."/>
            <person name="Padilla G."/>
            <person name="Ferreira P."/>
            <person name="Barriuso J."/>
            <person name="Kellner H."/>
            <person name="Castanera R."/>
            <person name="Alfaro M."/>
            <person name="Ramirez L."/>
            <person name="Pisabarro A.G."/>
            <person name="Kuo A."/>
            <person name="Tritt A."/>
            <person name="Lipzen A."/>
            <person name="He G."/>
            <person name="Yan M."/>
            <person name="Ng V."/>
            <person name="Cullen D."/>
            <person name="Martin F."/>
            <person name="Rosso M.-N."/>
            <person name="Henrissat B."/>
            <person name="Hibbett D."/>
            <person name="Martinez A.T."/>
            <person name="Grigoriev I.V."/>
        </authorList>
    </citation>
    <scope>NUCLEOTIDE SEQUENCE</scope>
    <source>
        <strain evidence="1">AH 44721</strain>
    </source>
</reference>
<dbReference type="PANTHER" id="PTHR47027:SF20">
    <property type="entry name" value="REVERSE TRANSCRIPTASE-LIKE PROTEIN WITH RNA-DIRECTED DNA POLYMERASE DOMAIN"/>
    <property type="match status" value="1"/>
</dbReference>
<keyword evidence="2" id="KW-1185">Reference proteome</keyword>
<name>A0A9P5TT88_GYMJU</name>
<evidence type="ECO:0000313" key="2">
    <source>
        <dbReference type="Proteomes" id="UP000724874"/>
    </source>
</evidence>
<organism evidence="1 2">
    <name type="scientific">Gymnopilus junonius</name>
    <name type="common">Spectacular rustgill mushroom</name>
    <name type="synonym">Gymnopilus spectabilis subsp. junonius</name>
    <dbReference type="NCBI Taxonomy" id="109634"/>
    <lineage>
        <taxon>Eukaryota</taxon>
        <taxon>Fungi</taxon>
        <taxon>Dikarya</taxon>
        <taxon>Basidiomycota</taxon>
        <taxon>Agaricomycotina</taxon>
        <taxon>Agaricomycetes</taxon>
        <taxon>Agaricomycetidae</taxon>
        <taxon>Agaricales</taxon>
        <taxon>Agaricineae</taxon>
        <taxon>Hymenogastraceae</taxon>
        <taxon>Gymnopilus</taxon>
    </lineage>
</organism>
<comment type="caution">
    <text evidence="1">The sequence shown here is derived from an EMBL/GenBank/DDBJ whole genome shotgun (WGS) entry which is preliminary data.</text>
</comment>
<proteinExistence type="predicted"/>
<gene>
    <name evidence="1" type="ORF">CPB84DRAFT_749360</name>
</gene>
<sequence length="368" mass="42064">MRMLYARMRYTVTSHGTNREFTETFRSWWGILAGDSFSPNLFTFFKADCVPPGSPYDIELDGVAVMCLFLADDIVFIEELNDDMMEGKLGYMDGEWCPDNFLKMNVKKTKAMILGRLPQELPNLKVNSKRIEIVETFKYVGVHFQSTHHFIFAEHYKQKAKEALKSMFPSVAWVESMIGDLWPVAMLCVFMARVDPHLVHGCEVAVDIHPPSFKLLDDVHVFGLRRILQVGSHSVKVALYTETGVLPLNYRHAKLQLCCVQYLIALPREQLAAAGYRDAVQLLQNGKPGWFGDIKYMLNHLPLPVKMHLKDIETLEGVNASIGHVDDSCAKWLHEELETNERTPLLKGRLKTNQVPVLKDVVRLRPYL</sequence>
<evidence type="ECO:0000313" key="1">
    <source>
        <dbReference type="EMBL" id="KAF8912055.1"/>
    </source>
</evidence>
<accession>A0A9P5TT88</accession>
<evidence type="ECO:0008006" key="3">
    <source>
        <dbReference type="Google" id="ProtNLM"/>
    </source>
</evidence>
<dbReference type="OrthoDB" id="3065006at2759"/>
<dbReference type="Proteomes" id="UP000724874">
    <property type="component" value="Unassembled WGS sequence"/>
</dbReference>
<dbReference type="EMBL" id="JADNYJ010000003">
    <property type="protein sequence ID" value="KAF8912055.1"/>
    <property type="molecule type" value="Genomic_DNA"/>
</dbReference>
<dbReference type="AlphaFoldDB" id="A0A9P5TT88"/>
<dbReference type="PANTHER" id="PTHR47027">
    <property type="entry name" value="REVERSE TRANSCRIPTASE DOMAIN-CONTAINING PROTEIN"/>
    <property type="match status" value="1"/>
</dbReference>
<protein>
    <recommendedName>
        <fullName evidence="3">Reverse transcriptase</fullName>
    </recommendedName>
</protein>